<evidence type="ECO:0000313" key="2">
    <source>
        <dbReference type="Proteomes" id="UP001066276"/>
    </source>
</evidence>
<protein>
    <submittedName>
        <fullName evidence="1">Uncharacterized protein</fullName>
    </submittedName>
</protein>
<accession>A0AAV7RBD8</accession>
<keyword evidence="2" id="KW-1185">Reference proteome</keyword>
<sequence>MFYTTTWVTAGLLQGKGTEVISPHAVFLAPARSRVPQRTFQTVWTARMLLCEGVRRSRSPADGTDGAAGIATETAVLLTPRHMQRCMIKSAGLAKEAALGLQQELDKPVKIYQASHDKEAALRLKEAQDKLRDHYLSREIVNQHTSFQRQY</sequence>
<comment type="caution">
    <text evidence="1">The sequence shown here is derived from an EMBL/GenBank/DDBJ whole genome shotgun (WGS) entry which is preliminary data.</text>
</comment>
<name>A0AAV7RBD8_PLEWA</name>
<dbReference type="EMBL" id="JANPWB010000009">
    <property type="protein sequence ID" value="KAJ1149619.1"/>
    <property type="molecule type" value="Genomic_DNA"/>
</dbReference>
<proteinExistence type="predicted"/>
<reference evidence="1" key="1">
    <citation type="journal article" date="2022" name="bioRxiv">
        <title>Sequencing and chromosome-scale assembly of the giantPleurodeles waltlgenome.</title>
        <authorList>
            <person name="Brown T."/>
            <person name="Elewa A."/>
            <person name="Iarovenko S."/>
            <person name="Subramanian E."/>
            <person name="Araus A.J."/>
            <person name="Petzold A."/>
            <person name="Susuki M."/>
            <person name="Suzuki K.-i.T."/>
            <person name="Hayashi T."/>
            <person name="Toyoda A."/>
            <person name="Oliveira C."/>
            <person name="Osipova E."/>
            <person name="Leigh N.D."/>
            <person name="Simon A."/>
            <person name="Yun M.H."/>
        </authorList>
    </citation>
    <scope>NUCLEOTIDE SEQUENCE</scope>
    <source>
        <strain evidence="1">20211129_DDA</strain>
        <tissue evidence="1">Liver</tissue>
    </source>
</reference>
<gene>
    <name evidence="1" type="ORF">NDU88_002426</name>
</gene>
<dbReference type="Proteomes" id="UP001066276">
    <property type="component" value="Chromosome 5"/>
</dbReference>
<organism evidence="1 2">
    <name type="scientific">Pleurodeles waltl</name>
    <name type="common">Iberian ribbed newt</name>
    <dbReference type="NCBI Taxonomy" id="8319"/>
    <lineage>
        <taxon>Eukaryota</taxon>
        <taxon>Metazoa</taxon>
        <taxon>Chordata</taxon>
        <taxon>Craniata</taxon>
        <taxon>Vertebrata</taxon>
        <taxon>Euteleostomi</taxon>
        <taxon>Amphibia</taxon>
        <taxon>Batrachia</taxon>
        <taxon>Caudata</taxon>
        <taxon>Salamandroidea</taxon>
        <taxon>Salamandridae</taxon>
        <taxon>Pleurodelinae</taxon>
        <taxon>Pleurodeles</taxon>
    </lineage>
</organism>
<dbReference type="AlphaFoldDB" id="A0AAV7RBD8"/>
<evidence type="ECO:0000313" key="1">
    <source>
        <dbReference type="EMBL" id="KAJ1149619.1"/>
    </source>
</evidence>